<feature type="domain" description="Plastocyanin-like" evidence="6">
    <location>
        <begin position="565"/>
        <end position="678"/>
    </location>
</feature>
<evidence type="ECO:0000259" key="5">
    <source>
        <dbReference type="Pfam" id="PF00394"/>
    </source>
</evidence>
<proteinExistence type="inferred from homology"/>
<dbReference type="PROSITE" id="PS00079">
    <property type="entry name" value="MULTICOPPER_OXIDASE1"/>
    <property type="match status" value="1"/>
</dbReference>
<evidence type="ECO:0000313" key="9">
    <source>
        <dbReference type="Proteomes" id="UP001161017"/>
    </source>
</evidence>
<evidence type="ECO:0008006" key="10">
    <source>
        <dbReference type="Google" id="ProtNLM"/>
    </source>
</evidence>
<sequence>MKFFQGLCQTVTQALGLSALSSWDREPTEQYRAGPHGMIQQVAAKETPQAAPPLPERLFPVTSNRHGTPGTREEEISLLHQRLPVGALSKEDLPPGPVFSPPQSRQGFYCDYSAMRGWSHVAGAGNRNAWLEKPITGEDTTGGIYNIFTNYDEYAPIGIVRKYHLNVTDKNINADGIDRPSGGKVYNDQYPGPLLEACWGDWMEVTVENHLRYNGTAVHMHGARQLNAFEHDGVNAITQCAIAPGDSFTYKFRVTQYGTSWYHSHYSLQYADGLAGPLTFHGPHSADFDVALDPYLFGDWSHNSAFQDYSMELRNPPAIMRTVILNGKGLYNCTNNPNPDCKTKKNPPDIYEQVFERGRKYLLRLINTSTANTFFFSIDKHMLQVVEADFVPIEPYYTRIVAVGIGQRYNVIVEASPSNSLIPVEDQNYWIRIIGADGCKYIEPGQDNELLGIVRYNSGSQRKPTTTGYEFDTTCRDEPAPSLIPVNKEDVSAREHPANNIDPDTGDNFEVAVMKPGPNNPYTHGNFTRWDITPIPMWLNYTDPTIDHIGDPSFNPETYSLVTEDYTKEDWVYIILNVHPPKELPEHEHMYIPIAHPIHLHGHDFMILAQERRDFRMEDLTDGTFNYKNPPRRDTVLLPGGGYLAIGFKTNNPGIWIMHCHIAWHASSGMAIQIRENEHMVKLSEQATNEKDRVCRNWRAWFAEAEKHHWDAHEFQEDSGI</sequence>
<dbReference type="InterPro" id="IPR002355">
    <property type="entry name" value="Cu_oxidase_Cu_BS"/>
</dbReference>
<keyword evidence="4" id="KW-0186">Copper</keyword>
<dbReference type="Pfam" id="PF07732">
    <property type="entry name" value="Cu-oxidase_3"/>
    <property type="match status" value="1"/>
</dbReference>
<dbReference type="Proteomes" id="UP001161017">
    <property type="component" value="Unassembled WGS sequence"/>
</dbReference>
<dbReference type="EMBL" id="JAPUFD010000018">
    <property type="protein sequence ID" value="MDI1492404.1"/>
    <property type="molecule type" value="Genomic_DNA"/>
</dbReference>
<organism evidence="8 9">
    <name type="scientific">Ramalina farinacea</name>
    <dbReference type="NCBI Taxonomy" id="258253"/>
    <lineage>
        <taxon>Eukaryota</taxon>
        <taxon>Fungi</taxon>
        <taxon>Dikarya</taxon>
        <taxon>Ascomycota</taxon>
        <taxon>Pezizomycotina</taxon>
        <taxon>Lecanoromycetes</taxon>
        <taxon>OSLEUM clade</taxon>
        <taxon>Lecanoromycetidae</taxon>
        <taxon>Lecanorales</taxon>
        <taxon>Lecanorineae</taxon>
        <taxon>Ramalinaceae</taxon>
        <taxon>Ramalina</taxon>
    </lineage>
</organism>
<dbReference type="Pfam" id="PF07731">
    <property type="entry name" value="Cu-oxidase_2"/>
    <property type="match status" value="1"/>
</dbReference>
<keyword evidence="3" id="KW-0560">Oxidoreductase</keyword>
<evidence type="ECO:0000256" key="2">
    <source>
        <dbReference type="ARBA" id="ARBA00022723"/>
    </source>
</evidence>
<dbReference type="PANTHER" id="PTHR11709">
    <property type="entry name" value="MULTI-COPPER OXIDASE"/>
    <property type="match status" value="1"/>
</dbReference>
<evidence type="ECO:0000313" key="8">
    <source>
        <dbReference type="EMBL" id="MDI1492404.1"/>
    </source>
</evidence>
<reference evidence="8" key="1">
    <citation type="journal article" date="2023" name="Genome Biol. Evol.">
        <title>First Whole Genome Sequence and Flow Cytometry Genome Size Data for the Lichen-Forming Fungus Ramalina farinacea (Ascomycota).</title>
        <authorList>
            <person name="Llewellyn T."/>
            <person name="Mian S."/>
            <person name="Hill R."/>
            <person name="Leitch I.J."/>
            <person name="Gaya E."/>
        </authorList>
    </citation>
    <scope>NUCLEOTIDE SEQUENCE</scope>
    <source>
        <strain evidence="8">LIQ254RAFAR</strain>
    </source>
</reference>
<evidence type="ECO:0000256" key="3">
    <source>
        <dbReference type="ARBA" id="ARBA00023002"/>
    </source>
</evidence>
<comment type="caution">
    <text evidence="8">The sequence shown here is derived from an EMBL/GenBank/DDBJ whole genome shotgun (WGS) entry which is preliminary data.</text>
</comment>
<evidence type="ECO:0000256" key="1">
    <source>
        <dbReference type="ARBA" id="ARBA00010609"/>
    </source>
</evidence>
<dbReference type="CDD" id="cd13854">
    <property type="entry name" value="CuRO_1_MaLCC_like"/>
    <property type="match status" value="1"/>
</dbReference>
<accession>A0AA43TYE1</accession>
<dbReference type="InterPro" id="IPR001117">
    <property type="entry name" value="Cu-oxidase_2nd"/>
</dbReference>
<dbReference type="InterPro" id="IPR033138">
    <property type="entry name" value="Cu_oxidase_CS"/>
</dbReference>
<dbReference type="GO" id="GO:0016491">
    <property type="term" value="F:oxidoreductase activity"/>
    <property type="evidence" value="ECO:0007669"/>
    <property type="project" value="UniProtKB-KW"/>
</dbReference>
<gene>
    <name evidence="8" type="ORF">OHK93_003618</name>
</gene>
<dbReference type="Gene3D" id="2.60.40.420">
    <property type="entry name" value="Cupredoxins - blue copper proteins"/>
    <property type="match status" value="3"/>
</dbReference>
<dbReference type="SUPFAM" id="SSF49503">
    <property type="entry name" value="Cupredoxins"/>
    <property type="match status" value="3"/>
</dbReference>
<dbReference type="AlphaFoldDB" id="A0AA43TYE1"/>
<feature type="domain" description="Plastocyanin-like" evidence="5">
    <location>
        <begin position="296"/>
        <end position="434"/>
    </location>
</feature>
<dbReference type="Pfam" id="PF00394">
    <property type="entry name" value="Cu-oxidase"/>
    <property type="match status" value="1"/>
</dbReference>
<name>A0AA43TYE1_9LECA</name>
<dbReference type="CDD" id="cd13901">
    <property type="entry name" value="CuRO_3_MaLCC_like"/>
    <property type="match status" value="1"/>
</dbReference>
<keyword evidence="9" id="KW-1185">Reference proteome</keyword>
<evidence type="ECO:0000259" key="6">
    <source>
        <dbReference type="Pfam" id="PF07731"/>
    </source>
</evidence>
<evidence type="ECO:0000259" key="7">
    <source>
        <dbReference type="Pfam" id="PF07732"/>
    </source>
</evidence>
<dbReference type="PANTHER" id="PTHR11709:SF71">
    <property type="entry name" value="OXIDOREDUCTASE TPCJ"/>
    <property type="match status" value="1"/>
</dbReference>
<evidence type="ECO:0000256" key="4">
    <source>
        <dbReference type="ARBA" id="ARBA00023008"/>
    </source>
</evidence>
<comment type="similarity">
    <text evidence="1">Belongs to the multicopper oxidase family.</text>
</comment>
<dbReference type="PROSITE" id="PS00080">
    <property type="entry name" value="MULTICOPPER_OXIDASE2"/>
    <property type="match status" value="1"/>
</dbReference>
<dbReference type="GO" id="GO:0005507">
    <property type="term" value="F:copper ion binding"/>
    <property type="evidence" value="ECO:0007669"/>
    <property type="project" value="InterPro"/>
</dbReference>
<dbReference type="InterPro" id="IPR008972">
    <property type="entry name" value="Cupredoxin"/>
</dbReference>
<dbReference type="InterPro" id="IPR011707">
    <property type="entry name" value="Cu-oxidase-like_N"/>
</dbReference>
<dbReference type="InterPro" id="IPR011706">
    <property type="entry name" value="Cu-oxidase_C"/>
</dbReference>
<dbReference type="InterPro" id="IPR045087">
    <property type="entry name" value="Cu-oxidase_fam"/>
</dbReference>
<feature type="domain" description="Plastocyanin-like" evidence="7">
    <location>
        <begin position="182"/>
        <end position="283"/>
    </location>
</feature>
<keyword evidence="2" id="KW-0479">Metal-binding</keyword>
<protein>
    <recommendedName>
        <fullName evidence="10">Multicopper oxidase</fullName>
    </recommendedName>
</protein>